<evidence type="ECO:0000313" key="3">
    <source>
        <dbReference type="Proteomes" id="UP000800235"/>
    </source>
</evidence>
<proteinExistence type="predicted"/>
<accession>A0A9P4NE65</accession>
<organism evidence="2 3">
    <name type="scientific">Tothia fuscella</name>
    <dbReference type="NCBI Taxonomy" id="1048955"/>
    <lineage>
        <taxon>Eukaryota</taxon>
        <taxon>Fungi</taxon>
        <taxon>Dikarya</taxon>
        <taxon>Ascomycota</taxon>
        <taxon>Pezizomycotina</taxon>
        <taxon>Dothideomycetes</taxon>
        <taxon>Pleosporomycetidae</taxon>
        <taxon>Venturiales</taxon>
        <taxon>Cylindrosympodiaceae</taxon>
        <taxon>Tothia</taxon>
    </lineage>
</organism>
<feature type="compositionally biased region" description="Polar residues" evidence="1">
    <location>
        <begin position="85"/>
        <end position="95"/>
    </location>
</feature>
<dbReference type="EMBL" id="MU007150">
    <property type="protein sequence ID" value="KAF2416896.1"/>
    <property type="molecule type" value="Genomic_DNA"/>
</dbReference>
<evidence type="ECO:0000313" key="2">
    <source>
        <dbReference type="EMBL" id="KAF2416896.1"/>
    </source>
</evidence>
<reference evidence="2" key="1">
    <citation type="journal article" date="2020" name="Stud. Mycol.">
        <title>101 Dothideomycetes genomes: a test case for predicting lifestyles and emergence of pathogens.</title>
        <authorList>
            <person name="Haridas S."/>
            <person name="Albert R."/>
            <person name="Binder M."/>
            <person name="Bloem J."/>
            <person name="Labutti K."/>
            <person name="Salamov A."/>
            <person name="Andreopoulos B."/>
            <person name="Baker S."/>
            <person name="Barry K."/>
            <person name="Bills G."/>
            <person name="Bluhm B."/>
            <person name="Cannon C."/>
            <person name="Castanera R."/>
            <person name="Culley D."/>
            <person name="Daum C."/>
            <person name="Ezra D."/>
            <person name="Gonzalez J."/>
            <person name="Henrissat B."/>
            <person name="Kuo A."/>
            <person name="Liang C."/>
            <person name="Lipzen A."/>
            <person name="Lutzoni F."/>
            <person name="Magnuson J."/>
            <person name="Mondo S."/>
            <person name="Nolan M."/>
            <person name="Ohm R."/>
            <person name="Pangilinan J."/>
            <person name="Park H.-J."/>
            <person name="Ramirez L."/>
            <person name="Alfaro M."/>
            <person name="Sun H."/>
            <person name="Tritt A."/>
            <person name="Yoshinaga Y."/>
            <person name="Zwiers L.-H."/>
            <person name="Turgeon B."/>
            <person name="Goodwin S."/>
            <person name="Spatafora J."/>
            <person name="Crous P."/>
            <person name="Grigoriev I."/>
        </authorList>
    </citation>
    <scope>NUCLEOTIDE SEQUENCE</scope>
    <source>
        <strain evidence="2">CBS 130266</strain>
    </source>
</reference>
<keyword evidence="3" id="KW-1185">Reference proteome</keyword>
<dbReference type="Proteomes" id="UP000800235">
    <property type="component" value="Unassembled WGS sequence"/>
</dbReference>
<feature type="compositionally biased region" description="Basic and acidic residues" evidence="1">
    <location>
        <begin position="97"/>
        <end position="110"/>
    </location>
</feature>
<name>A0A9P4NE65_9PEZI</name>
<feature type="region of interest" description="Disordered" evidence="1">
    <location>
        <begin position="49"/>
        <end position="139"/>
    </location>
</feature>
<feature type="compositionally biased region" description="Basic residues" evidence="1">
    <location>
        <begin position="118"/>
        <end position="139"/>
    </location>
</feature>
<gene>
    <name evidence="2" type="ORF">EJ08DRAFT_739509</name>
</gene>
<evidence type="ECO:0000256" key="1">
    <source>
        <dbReference type="SAM" id="MobiDB-lite"/>
    </source>
</evidence>
<sequence>MAETQPTKPIPIPKAAESAYVRKDPRICLCQTPNVIWTTIAPELVYDSSDSEAQSSITHASSPCSQDSSLGERGFFPDDDDLKKSTQNSSASQAISPEERGSEKDTKKSAYELYTTQHKSKSNKKSTSHKSSTKVQKPIKKIVGGFKSALKEEGGLKATGVHGVP</sequence>
<protein>
    <submittedName>
        <fullName evidence="2">Uncharacterized protein</fullName>
    </submittedName>
</protein>
<feature type="compositionally biased region" description="Polar residues" evidence="1">
    <location>
        <begin position="51"/>
        <end position="69"/>
    </location>
</feature>
<comment type="caution">
    <text evidence="2">The sequence shown here is derived from an EMBL/GenBank/DDBJ whole genome shotgun (WGS) entry which is preliminary data.</text>
</comment>
<dbReference type="AlphaFoldDB" id="A0A9P4NE65"/>